<feature type="transmembrane region" description="Helical" evidence="6">
    <location>
        <begin position="446"/>
        <end position="465"/>
    </location>
</feature>
<gene>
    <name evidence="8" type="ORF">EDD36DRAFT_464454</name>
</gene>
<dbReference type="InterPro" id="IPR020846">
    <property type="entry name" value="MFS_dom"/>
</dbReference>
<evidence type="ECO:0000256" key="4">
    <source>
        <dbReference type="ARBA" id="ARBA00022989"/>
    </source>
</evidence>
<keyword evidence="2" id="KW-0813">Transport</keyword>
<proteinExistence type="predicted"/>
<feature type="transmembrane region" description="Helical" evidence="6">
    <location>
        <begin position="290"/>
        <end position="315"/>
    </location>
</feature>
<feature type="transmembrane region" description="Helical" evidence="6">
    <location>
        <begin position="378"/>
        <end position="403"/>
    </location>
</feature>
<dbReference type="PROSITE" id="PS50850">
    <property type="entry name" value="MFS"/>
    <property type="match status" value="1"/>
</dbReference>
<feature type="domain" description="Major facilitator superfamily (MFS) profile" evidence="7">
    <location>
        <begin position="56"/>
        <end position="507"/>
    </location>
</feature>
<keyword evidence="3 6" id="KW-0812">Transmembrane</keyword>
<feature type="transmembrane region" description="Helical" evidence="6">
    <location>
        <begin position="147"/>
        <end position="170"/>
    </location>
</feature>
<dbReference type="Proteomes" id="UP001203852">
    <property type="component" value="Unassembled WGS sequence"/>
</dbReference>
<comment type="subcellular location">
    <subcellularLocation>
        <location evidence="1">Membrane</location>
        <topology evidence="1">Multi-pass membrane protein</topology>
    </subcellularLocation>
</comment>
<feature type="transmembrane region" description="Helical" evidence="6">
    <location>
        <begin position="415"/>
        <end position="434"/>
    </location>
</feature>
<feature type="transmembrane region" description="Helical" evidence="6">
    <location>
        <begin position="92"/>
        <end position="115"/>
    </location>
</feature>
<sequence length="507" mass="56529">MDAMPEPVIEKSGVAQAECFDNIPSLKTEIPHVDVRVRHKKSREEKRLVRKQDMLILPLLSGSLFFGYLDRGQIGNARVMGMQVDLRLTSQQFYNCVMMFFLGYMVLELPAGLLLRICPPRFVLGVNAVLFGIFACAMASAKSYASVMVLRVLIGFAEAFVNNAYLYISLWYRPNELSTRTAAIYGMSPVAGAISGIISWGLEKHVDKVLGFDSWQWLFIIEGAITIFWGLIVIALLPGLPDTVIQKGNFFFRHEDERKMISARMVASQNTEGSRARYHQILIALKDPKMYLGSAIIGAQGIGIGAFSVFLPTFIKEFGFSALDTQLYSMIPYAFGLLTLITVPYTSDRLNRKFPILLGCLCTSITGFVILLSTTNKVALVAGACFVLAGAYPGLAISVAWSFTFHGGYTKRVTTTWASQIFIQCESIIATQVYDHPPRFFKGHGVALGFYILAAICTVIVYFMLSRANADRDRRAEELVQSGQIDDSADKTFEDLCDFHPRWRYAL</sequence>
<dbReference type="InterPro" id="IPR011701">
    <property type="entry name" value="MFS"/>
</dbReference>
<dbReference type="GO" id="GO:0022857">
    <property type="term" value="F:transmembrane transporter activity"/>
    <property type="evidence" value="ECO:0007669"/>
    <property type="project" value="InterPro"/>
</dbReference>
<evidence type="ECO:0000259" key="7">
    <source>
        <dbReference type="PROSITE" id="PS50850"/>
    </source>
</evidence>
<dbReference type="Pfam" id="PF07690">
    <property type="entry name" value="MFS_1"/>
    <property type="match status" value="1"/>
</dbReference>
<evidence type="ECO:0000256" key="6">
    <source>
        <dbReference type="SAM" id="Phobius"/>
    </source>
</evidence>
<reference evidence="8" key="1">
    <citation type="journal article" date="2022" name="bioRxiv">
        <title>Deciphering the potential niche of two novel black yeast fungi from a biological soil crust based on their genomes, phenotypes, and melanin regulation.</title>
        <authorList>
            <consortium name="DOE Joint Genome Institute"/>
            <person name="Carr E.C."/>
            <person name="Barton Q."/>
            <person name="Grambo S."/>
            <person name="Sullivan M."/>
            <person name="Renfro C.M."/>
            <person name="Kuo A."/>
            <person name="Pangilinan J."/>
            <person name="Lipzen A."/>
            <person name="Keymanesh K."/>
            <person name="Savage E."/>
            <person name="Barry K."/>
            <person name="Grigoriev I.V."/>
            <person name="Riekhof W.R."/>
            <person name="Harris S.S."/>
        </authorList>
    </citation>
    <scope>NUCLEOTIDE SEQUENCE</scope>
    <source>
        <strain evidence="8">JF 03-4F</strain>
    </source>
</reference>
<feature type="transmembrane region" description="Helical" evidence="6">
    <location>
        <begin position="122"/>
        <end position="141"/>
    </location>
</feature>
<evidence type="ECO:0000256" key="5">
    <source>
        <dbReference type="ARBA" id="ARBA00023136"/>
    </source>
</evidence>
<evidence type="ECO:0000313" key="8">
    <source>
        <dbReference type="EMBL" id="KAI1614623.1"/>
    </source>
</evidence>
<keyword evidence="9" id="KW-1185">Reference proteome</keyword>
<feature type="transmembrane region" description="Helical" evidence="6">
    <location>
        <begin position="354"/>
        <end position="372"/>
    </location>
</feature>
<evidence type="ECO:0000256" key="3">
    <source>
        <dbReference type="ARBA" id="ARBA00022692"/>
    </source>
</evidence>
<feature type="transmembrane region" description="Helical" evidence="6">
    <location>
        <begin position="214"/>
        <end position="237"/>
    </location>
</feature>
<name>A0AAN6DYV9_9EURO</name>
<dbReference type="AlphaFoldDB" id="A0AAN6DYV9"/>
<accession>A0AAN6DYV9</accession>
<dbReference type="PANTHER" id="PTHR43791">
    <property type="entry name" value="PERMEASE-RELATED"/>
    <property type="match status" value="1"/>
</dbReference>
<protein>
    <submittedName>
        <fullName evidence="8">Major facilitator superfamily domain-containing protein</fullName>
    </submittedName>
</protein>
<comment type="caution">
    <text evidence="8">The sequence shown here is derived from an EMBL/GenBank/DDBJ whole genome shotgun (WGS) entry which is preliminary data.</text>
</comment>
<evidence type="ECO:0000256" key="1">
    <source>
        <dbReference type="ARBA" id="ARBA00004141"/>
    </source>
</evidence>
<evidence type="ECO:0000313" key="9">
    <source>
        <dbReference type="Proteomes" id="UP001203852"/>
    </source>
</evidence>
<dbReference type="Gene3D" id="1.20.1250.20">
    <property type="entry name" value="MFS general substrate transporter like domains"/>
    <property type="match status" value="2"/>
</dbReference>
<dbReference type="PANTHER" id="PTHR43791:SF36">
    <property type="entry name" value="TRANSPORTER, PUTATIVE (AFU_ORTHOLOGUE AFUA_6G08340)-RELATED"/>
    <property type="match status" value="1"/>
</dbReference>
<evidence type="ECO:0000256" key="2">
    <source>
        <dbReference type="ARBA" id="ARBA00022448"/>
    </source>
</evidence>
<keyword evidence="4 6" id="KW-1133">Transmembrane helix</keyword>
<feature type="transmembrane region" description="Helical" evidence="6">
    <location>
        <begin position="182"/>
        <end position="202"/>
    </location>
</feature>
<keyword evidence="5 6" id="KW-0472">Membrane</keyword>
<dbReference type="SUPFAM" id="SSF103473">
    <property type="entry name" value="MFS general substrate transporter"/>
    <property type="match status" value="1"/>
</dbReference>
<dbReference type="InterPro" id="IPR036259">
    <property type="entry name" value="MFS_trans_sf"/>
</dbReference>
<organism evidence="8 9">
    <name type="scientific">Exophiala viscosa</name>
    <dbReference type="NCBI Taxonomy" id="2486360"/>
    <lineage>
        <taxon>Eukaryota</taxon>
        <taxon>Fungi</taxon>
        <taxon>Dikarya</taxon>
        <taxon>Ascomycota</taxon>
        <taxon>Pezizomycotina</taxon>
        <taxon>Eurotiomycetes</taxon>
        <taxon>Chaetothyriomycetidae</taxon>
        <taxon>Chaetothyriales</taxon>
        <taxon>Herpotrichiellaceae</taxon>
        <taxon>Exophiala</taxon>
    </lineage>
</organism>
<dbReference type="GO" id="GO:0016020">
    <property type="term" value="C:membrane"/>
    <property type="evidence" value="ECO:0007669"/>
    <property type="project" value="UniProtKB-SubCell"/>
</dbReference>
<feature type="transmembrane region" description="Helical" evidence="6">
    <location>
        <begin position="327"/>
        <end position="347"/>
    </location>
</feature>
<dbReference type="EMBL" id="MU404353">
    <property type="protein sequence ID" value="KAI1614623.1"/>
    <property type="molecule type" value="Genomic_DNA"/>
</dbReference>